<keyword evidence="11" id="KW-1185">Reference proteome</keyword>
<evidence type="ECO:0000256" key="2">
    <source>
        <dbReference type="ARBA" id="ARBA00009773"/>
    </source>
</evidence>
<dbReference type="GO" id="GO:0055085">
    <property type="term" value="P:transmembrane transport"/>
    <property type="evidence" value="ECO:0007669"/>
    <property type="project" value="TreeGrafter"/>
</dbReference>
<evidence type="ECO:0000256" key="5">
    <source>
        <dbReference type="ARBA" id="ARBA00022692"/>
    </source>
</evidence>
<feature type="transmembrane region" description="Helical" evidence="9">
    <location>
        <begin position="331"/>
        <end position="355"/>
    </location>
</feature>
<dbReference type="AlphaFoldDB" id="A0A6G4U4M0"/>
<evidence type="ECO:0000256" key="9">
    <source>
        <dbReference type="SAM" id="Phobius"/>
    </source>
</evidence>
<evidence type="ECO:0000256" key="6">
    <source>
        <dbReference type="ARBA" id="ARBA00022989"/>
    </source>
</evidence>
<dbReference type="RefSeq" id="WP_165240257.1">
    <property type="nucleotide sequence ID" value="NZ_JAAKZV010000118.1"/>
</dbReference>
<evidence type="ECO:0000256" key="1">
    <source>
        <dbReference type="ARBA" id="ARBA00004651"/>
    </source>
</evidence>
<keyword evidence="3" id="KW-0813">Transport</keyword>
<dbReference type="GO" id="GO:0005886">
    <property type="term" value="C:plasma membrane"/>
    <property type="evidence" value="ECO:0007669"/>
    <property type="project" value="UniProtKB-SubCell"/>
</dbReference>
<evidence type="ECO:0000256" key="8">
    <source>
        <dbReference type="SAM" id="MobiDB-lite"/>
    </source>
</evidence>
<sequence>MSKMSDWFDEMSGRASRFAEHRRAATERRDAERGLTSSEPDQPEPQPAETATPAATAPVAPAPVRPEPALAIPWGLRVAAEAGWRLLVFAGVVWVLMQIVSTISLVIFAFSAGLLITALLQPTVARLRRIGLGQGLATAVTFISGFVAIGLIGWFVAWQVMENADQLTDRVQQAIEDAQKWLIDGPFHVSKDQINELGNNLSDWLGENTSELTSKGLEGVSYAVEFLSGAAIAAFTTIFLLYDGKRIWNWCLNIVPHDARDAVAGAGPRVWATLTGYVRGTVLVALIDAIFIGVGIYFLGVPMAVPLAVLIFVFAFIPIVGALVSGALAVVVAFVTNGLVTALLALGVVLLVQQIEGHVLQPFILGRMVRVHPLAVVLAVATGTLIAGIAGAVVAVPLVAVLNTAVGYLKAYARERQPPGSSPHGSTIVEVSPAAPAPVDETPPPGGKV</sequence>
<protein>
    <submittedName>
        <fullName evidence="10">AI-2E family transporter</fullName>
    </submittedName>
</protein>
<dbReference type="InterPro" id="IPR002549">
    <property type="entry name" value="AI-2E-like"/>
</dbReference>
<dbReference type="EMBL" id="JAAKZV010000118">
    <property type="protein sequence ID" value="NGN66952.1"/>
    <property type="molecule type" value="Genomic_DNA"/>
</dbReference>
<keyword evidence="5 9" id="KW-0812">Transmembrane</keyword>
<keyword evidence="6 9" id="KW-1133">Transmembrane helix</keyword>
<keyword evidence="4" id="KW-1003">Cell membrane</keyword>
<keyword evidence="7 9" id="KW-0472">Membrane</keyword>
<feature type="compositionally biased region" description="Low complexity" evidence="8">
    <location>
        <begin position="47"/>
        <end position="59"/>
    </location>
</feature>
<dbReference type="PANTHER" id="PTHR21716">
    <property type="entry name" value="TRANSMEMBRANE PROTEIN"/>
    <property type="match status" value="1"/>
</dbReference>
<dbReference type="SUPFAM" id="SSF103473">
    <property type="entry name" value="MFS general substrate transporter"/>
    <property type="match status" value="1"/>
</dbReference>
<evidence type="ECO:0000256" key="3">
    <source>
        <dbReference type="ARBA" id="ARBA00022448"/>
    </source>
</evidence>
<comment type="subcellular location">
    <subcellularLocation>
        <location evidence="1">Cell membrane</location>
        <topology evidence="1">Multi-pass membrane protein</topology>
    </subcellularLocation>
</comment>
<evidence type="ECO:0000313" key="10">
    <source>
        <dbReference type="EMBL" id="NGN66952.1"/>
    </source>
</evidence>
<feature type="transmembrane region" description="Helical" evidence="9">
    <location>
        <begin position="87"/>
        <end position="120"/>
    </location>
</feature>
<comment type="similarity">
    <text evidence="2">Belongs to the autoinducer-2 exporter (AI-2E) (TC 2.A.86) family.</text>
</comment>
<proteinExistence type="inferred from homology"/>
<organism evidence="10 11">
    <name type="scientific">Streptomyces coryli</name>
    <dbReference type="NCBI Taxonomy" id="1128680"/>
    <lineage>
        <taxon>Bacteria</taxon>
        <taxon>Bacillati</taxon>
        <taxon>Actinomycetota</taxon>
        <taxon>Actinomycetes</taxon>
        <taxon>Kitasatosporales</taxon>
        <taxon>Streptomycetaceae</taxon>
        <taxon>Streptomyces</taxon>
    </lineage>
</organism>
<accession>A0A6G4U4M0</accession>
<feature type="transmembrane region" description="Helical" evidence="9">
    <location>
        <begin position="375"/>
        <end position="406"/>
    </location>
</feature>
<name>A0A6G4U4M0_9ACTN</name>
<dbReference type="Pfam" id="PF01594">
    <property type="entry name" value="AI-2E_transport"/>
    <property type="match status" value="1"/>
</dbReference>
<gene>
    <name evidence="10" type="ORF">G5C51_23975</name>
</gene>
<feature type="region of interest" description="Disordered" evidence="8">
    <location>
        <begin position="1"/>
        <end position="60"/>
    </location>
</feature>
<feature type="compositionally biased region" description="Basic and acidic residues" evidence="8">
    <location>
        <begin position="17"/>
        <end position="33"/>
    </location>
</feature>
<feature type="transmembrane region" description="Helical" evidence="9">
    <location>
        <begin position="220"/>
        <end position="242"/>
    </location>
</feature>
<dbReference type="PANTHER" id="PTHR21716:SF53">
    <property type="entry name" value="PERMEASE PERM-RELATED"/>
    <property type="match status" value="1"/>
</dbReference>
<dbReference type="InterPro" id="IPR036259">
    <property type="entry name" value="MFS_trans_sf"/>
</dbReference>
<reference evidence="10 11" key="1">
    <citation type="submission" date="2020-02" db="EMBL/GenBank/DDBJ databases">
        <title>Whole-genome analyses of novel actinobacteria.</title>
        <authorList>
            <person name="Sahin N."/>
        </authorList>
    </citation>
    <scope>NUCLEOTIDE SEQUENCE [LARGE SCALE GENOMIC DNA]</scope>
    <source>
        <strain evidence="10 11">A7024</strain>
    </source>
</reference>
<feature type="transmembrane region" description="Helical" evidence="9">
    <location>
        <begin position="305"/>
        <end position="324"/>
    </location>
</feature>
<evidence type="ECO:0000313" key="11">
    <source>
        <dbReference type="Proteomes" id="UP000481583"/>
    </source>
</evidence>
<feature type="region of interest" description="Disordered" evidence="8">
    <location>
        <begin position="416"/>
        <end position="449"/>
    </location>
</feature>
<feature type="transmembrane region" description="Helical" evidence="9">
    <location>
        <begin position="132"/>
        <end position="157"/>
    </location>
</feature>
<comment type="caution">
    <text evidence="10">The sequence shown here is derived from an EMBL/GenBank/DDBJ whole genome shotgun (WGS) entry which is preliminary data.</text>
</comment>
<evidence type="ECO:0000256" key="7">
    <source>
        <dbReference type="ARBA" id="ARBA00023136"/>
    </source>
</evidence>
<evidence type="ECO:0000256" key="4">
    <source>
        <dbReference type="ARBA" id="ARBA00022475"/>
    </source>
</evidence>
<feature type="transmembrane region" description="Helical" evidence="9">
    <location>
        <begin position="277"/>
        <end position="299"/>
    </location>
</feature>
<dbReference type="Proteomes" id="UP000481583">
    <property type="component" value="Unassembled WGS sequence"/>
</dbReference>